<name>A0A2Z4FRV4_9DELT</name>
<dbReference type="AlphaFoldDB" id="A0A2Z4FRV4"/>
<feature type="region of interest" description="Disordered" evidence="1">
    <location>
        <begin position="1"/>
        <end position="28"/>
    </location>
</feature>
<keyword evidence="2" id="KW-0808">Transferase</keyword>
<reference evidence="2 3" key="1">
    <citation type="submission" date="2018-06" db="EMBL/GenBank/DDBJ databases">
        <title>Lujinxingia sediminis gen. nov. sp. nov., a new facultative anaerobic member of the class Deltaproteobacteria, and proposal of Lujinxingaceae fam. nov.</title>
        <authorList>
            <person name="Guo L.-Y."/>
            <person name="Li C.-M."/>
            <person name="Wang S."/>
            <person name="Du Z.-J."/>
        </authorList>
    </citation>
    <scope>NUCLEOTIDE SEQUENCE [LARGE SCALE GENOMIC DNA]</scope>
    <source>
        <strain evidence="2 3">FA350</strain>
    </source>
</reference>
<dbReference type="GO" id="GO:0032259">
    <property type="term" value="P:methylation"/>
    <property type="evidence" value="ECO:0007669"/>
    <property type="project" value="UniProtKB-KW"/>
</dbReference>
<dbReference type="KEGG" id="bsed:DN745_10400"/>
<evidence type="ECO:0000256" key="1">
    <source>
        <dbReference type="SAM" id="MobiDB-lite"/>
    </source>
</evidence>
<organism evidence="2 3">
    <name type="scientific">Bradymonas sediminis</name>
    <dbReference type="NCBI Taxonomy" id="1548548"/>
    <lineage>
        <taxon>Bacteria</taxon>
        <taxon>Deltaproteobacteria</taxon>
        <taxon>Bradymonadales</taxon>
        <taxon>Bradymonadaceae</taxon>
        <taxon>Bradymonas</taxon>
    </lineage>
</organism>
<dbReference type="InterPro" id="IPR016980">
    <property type="entry name" value="S-AdoMet-dep_MeTrfase_Alr7345"/>
</dbReference>
<accession>A0A2Z4FRV4</accession>
<feature type="compositionally biased region" description="Low complexity" evidence="1">
    <location>
        <begin position="1"/>
        <end position="18"/>
    </location>
</feature>
<dbReference type="PIRSF" id="PIRSF031679">
    <property type="entry name" value="Mtase_Alr7345_prd"/>
    <property type="match status" value="1"/>
</dbReference>
<keyword evidence="2" id="KW-0489">Methyltransferase</keyword>
<proteinExistence type="predicted"/>
<keyword evidence="3" id="KW-1185">Reference proteome</keyword>
<dbReference type="GO" id="GO:0008168">
    <property type="term" value="F:methyltransferase activity"/>
    <property type="evidence" value="ECO:0007669"/>
    <property type="project" value="UniProtKB-KW"/>
</dbReference>
<dbReference type="SUPFAM" id="SSF53335">
    <property type="entry name" value="S-adenosyl-L-methionine-dependent methyltransferases"/>
    <property type="match status" value="1"/>
</dbReference>
<evidence type="ECO:0000313" key="2">
    <source>
        <dbReference type="EMBL" id="AWV91406.1"/>
    </source>
</evidence>
<evidence type="ECO:0000313" key="3">
    <source>
        <dbReference type="Proteomes" id="UP000249799"/>
    </source>
</evidence>
<dbReference type="EMBL" id="CP030032">
    <property type="protein sequence ID" value="AWV91406.1"/>
    <property type="molecule type" value="Genomic_DNA"/>
</dbReference>
<dbReference type="OrthoDB" id="9801692at2"/>
<dbReference type="Proteomes" id="UP000249799">
    <property type="component" value="Chromosome"/>
</dbReference>
<protein>
    <submittedName>
        <fullName evidence="2">Methyltransferase</fullName>
    </submittedName>
</protein>
<dbReference type="Gene3D" id="3.40.50.150">
    <property type="entry name" value="Vaccinia Virus protein VP39"/>
    <property type="match status" value="1"/>
</dbReference>
<gene>
    <name evidence="2" type="ORF">DN745_10400</name>
</gene>
<dbReference type="InterPro" id="IPR029063">
    <property type="entry name" value="SAM-dependent_MTases_sf"/>
</dbReference>
<sequence length="303" mass="33019">MNKAGQEAATSAEASAKASADKSKADLEAGASAKVMEQALTVAAENPARSEQNIARNKYRHPVETLNFFGIKPDMTVVEIWPGGGWYTEVLAPVLVDGHLIAASFAPKTDQPDHYTNRIYNNFEERLKNDPLFSKNVHSGMLQPGVKVDIGAEGSADMVLTFRSLHGFITQGIMDEIFAESYKVLKPGGIFGVVEHRAKEAEGMDVMEIAKTGYVPTSYVIERAEAAGFELVEASEINANPKDTADHPEGVWTLPPSLKLGDTDREKYLEIGESDRMTLKFRKVVEEEAVEADEAAESDEAAN</sequence>